<accession>A0A2I0X8I5</accession>
<dbReference type="AlphaFoldDB" id="A0A2I0X8I5"/>
<evidence type="ECO:0000313" key="2">
    <source>
        <dbReference type="Proteomes" id="UP000233837"/>
    </source>
</evidence>
<evidence type="ECO:0000313" key="1">
    <source>
        <dbReference type="EMBL" id="PKU84210.1"/>
    </source>
</evidence>
<dbReference type="EMBL" id="KZ502052">
    <property type="protein sequence ID" value="PKU84210.1"/>
    <property type="molecule type" value="Genomic_DNA"/>
</dbReference>
<reference evidence="1 2" key="2">
    <citation type="journal article" date="2017" name="Nature">
        <title>The Apostasia genome and the evolution of orchids.</title>
        <authorList>
            <person name="Zhang G.Q."/>
            <person name="Liu K.W."/>
            <person name="Li Z."/>
            <person name="Lohaus R."/>
            <person name="Hsiao Y.Y."/>
            <person name="Niu S.C."/>
            <person name="Wang J.Y."/>
            <person name="Lin Y.C."/>
            <person name="Xu Q."/>
            <person name="Chen L.J."/>
            <person name="Yoshida K."/>
            <person name="Fujiwara S."/>
            <person name="Wang Z.W."/>
            <person name="Zhang Y.Q."/>
            <person name="Mitsuda N."/>
            <person name="Wang M."/>
            <person name="Liu G.H."/>
            <person name="Pecoraro L."/>
            <person name="Huang H.X."/>
            <person name="Xiao X.J."/>
            <person name="Lin M."/>
            <person name="Wu X.Y."/>
            <person name="Wu W.L."/>
            <person name="Chen Y.Y."/>
            <person name="Chang S.B."/>
            <person name="Sakamoto S."/>
            <person name="Ohme-Takagi M."/>
            <person name="Yagi M."/>
            <person name="Zeng S.J."/>
            <person name="Shen C.Y."/>
            <person name="Yeh C.M."/>
            <person name="Luo Y.B."/>
            <person name="Tsai W.C."/>
            <person name="Van de Peer Y."/>
            <person name="Liu Z.J."/>
        </authorList>
    </citation>
    <scope>NUCLEOTIDE SEQUENCE [LARGE SCALE GENOMIC DNA]</scope>
    <source>
        <tissue evidence="1">The whole plant</tissue>
    </source>
</reference>
<organism evidence="1 2">
    <name type="scientific">Dendrobium catenatum</name>
    <dbReference type="NCBI Taxonomy" id="906689"/>
    <lineage>
        <taxon>Eukaryota</taxon>
        <taxon>Viridiplantae</taxon>
        <taxon>Streptophyta</taxon>
        <taxon>Embryophyta</taxon>
        <taxon>Tracheophyta</taxon>
        <taxon>Spermatophyta</taxon>
        <taxon>Magnoliopsida</taxon>
        <taxon>Liliopsida</taxon>
        <taxon>Asparagales</taxon>
        <taxon>Orchidaceae</taxon>
        <taxon>Epidendroideae</taxon>
        <taxon>Malaxideae</taxon>
        <taxon>Dendrobiinae</taxon>
        <taxon>Dendrobium</taxon>
    </lineage>
</organism>
<sequence>MDCDGEVFEVERGVFGDTEERLGEVVGRLDEGKMEVGRRRYGVREVVFDCVGDDEEASVLCGKTDS</sequence>
<name>A0A2I0X8I5_9ASPA</name>
<gene>
    <name evidence="1" type="ORF">MA16_Dca002722</name>
</gene>
<dbReference type="Proteomes" id="UP000233837">
    <property type="component" value="Unassembled WGS sequence"/>
</dbReference>
<reference evidence="1 2" key="1">
    <citation type="journal article" date="2016" name="Sci. Rep.">
        <title>The Dendrobium catenatum Lindl. genome sequence provides insights into polysaccharide synthase, floral development and adaptive evolution.</title>
        <authorList>
            <person name="Zhang G.Q."/>
            <person name="Xu Q."/>
            <person name="Bian C."/>
            <person name="Tsai W.C."/>
            <person name="Yeh C.M."/>
            <person name="Liu K.W."/>
            <person name="Yoshida K."/>
            <person name="Zhang L.S."/>
            <person name="Chang S.B."/>
            <person name="Chen F."/>
            <person name="Shi Y."/>
            <person name="Su Y.Y."/>
            <person name="Zhang Y.Q."/>
            <person name="Chen L.J."/>
            <person name="Yin Y."/>
            <person name="Lin M."/>
            <person name="Huang H."/>
            <person name="Deng H."/>
            <person name="Wang Z.W."/>
            <person name="Zhu S.L."/>
            <person name="Zhao X."/>
            <person name="Deng C."/>
            <person name="Niu S.C."/>
            <person name="Huang J."/>
            <person name="Wang M."/>
            <person name="Liu G.H."/>
            <person name="Yang H.J."/>
            <person name="Xiao X.J."/>
            <person name="Hsiao Y.Y."/>
            <person name="Wu W.L."/>
            <person name="Chen Y.Y."/>
            <person name="Mitsuda N."/>
            <person name="Ohme-Takagi M."/>
            <person name="Luo Y.B."/>
            <person name="Van de Peer Y."/>
            <person name="Liu Z.J."/>
        </authorList>
    </citation>
    <scope>NUCLEOTIDE SEQUENCE [LARGE SCALE GENOMIC DNA]</scope>
    <source>
        <tissue evidence="1">The whole plant</tissue>
    </source>
</reference>
<proteinExistence type="predicted"/>
<keyword evidence="2" id="KW-1185">Reference proteome</keyword>
<protein>
    <submittedName>
        <fullName evidence="1">Uncharacterized protein</fullName>
    </submittedName>
</protein>